<evidence type="ECO:0000259" key="1">
    <source>
        <dbReference type="Pfam" id="PF00535"/>
    </source>
</evidence>
<reference evidence="2 3" key="1">
    <citation type="journal article" date="2019" name="ISME J.">
        <title>Genome analyses of uncultured TG2/ZB3 bacteria in 'Margulisbacteria' specifically attached to ectosymbiotic spirochetes of protists in the termite gut.</title>
        <authorList>
            <person name="Utami Y.D."/>
            <person name="Kuwahara H."/>
            <person name="Igai K."/>
            <person name="Murakami T."/>
            <person name="Sugaya K."/>
            <person name="Morikawa T."/>
            <person name="Nagura Y."/>
            <person name="Yuki M."/>
            <person name="Deevong P."/>
            <person name="Inoue T."/>
            <person name="Kihara K."/>
            <person name="Lo N."/>
            <person name="Yamada A."/>
            <person name="Ohkuma M."/>
            <person name="Hongoh Y."/>
        </authorList>
    </citation>
    <scope>NUCLEOTIDE SEQUENCE [LARGE SCALE GENOMIC DNA]</scope>
    <source>
        <strain evidence="2">NkOx7-01</strain>
    </source>
</reference>
<dbReference type="SUPFAM" id="SSF53448">
    <property type="entry name" value="Nucleotide-diphospho-sugar transferases"/>
    <property type="match status" value="1"/>
</dbReference>
<dbReference type="Proteomes" id="UP000269352">
    <property type="component" value="Unassembled WGS sequence"/>
</dbReference>
<dbReference type="InterPro" id="IPR029044">
    <property type="entry name" value="Nucleotide-diphossugar_trans"/>
</dbReference>
<dbReference type="Pfam" id="PF00535">
    <property type="entry name" value="Glycos_transf_2"/>
    <property type="match status" value="1"/>
</dbReference>
<keyword evidence="3" id="KW-1185">Reference proteome</keyword>
<protein>
    <submittedName>
        <fullName evidence="2">Glycosyl transferase GTA-type super family</fullName>
    </submittedName>
</protein>
<feature type="domain" description="Glycosyltransferase 2-like" evidence="1">
    <location>
        <begin position="6"/>
        <end position="135"/>
    </location>
</feature>
<sequence length="288" mass="33659">MNCLVSVVLGSYNRRKFLPKCLDNVRRELANIPHEIIVVDGGSVDGSLKWLIKQKDILTIAQHNHGSWRGQKLPRRSWGYFMNLGFKAARGKYICMLSDDCLLVPGAIKNALADFEARLAVGAKIGALAFYWRDWPVENFYAVYAFVGDILNVNHGLYLNSALREVGFLDETTYRFYAGDIDVCLKLTDVGYQIVAAENSYVEHYAHANFRARFKNNKQHQEADRLALIKKWSFRYGLESANYARKTLKKDFQDTTHTVRKFYWRYFWNGWEYPLYLYKLWRKFRAES</sequence>
<comment type="caution">
    <text evidence="2">The sequence shown here is derived from an EMBL/GenBank/DDBJ whole genome shotgun (WGS) entry which is preliminary data.</text>
</comment>
<dbReference type="EMBL" id="BGZN01000035">
    <property type="protein sequence ID" value="GBR74230.1"/>
    <property type="molecule type" value="Genomic_DNA"/>
</dbReference>
<name>A0A388TCL2_TERA1</name>
<keyword evidence="2" id="KW-0808">Transferase</keyword>
<dbReference type="GO" id="GO:0016740">
    <property type="term" value="F:transferase activity"/>
    <property type="evidence" value="ECO:0007669"/>
    <property type="project" value="UniProtKB-KW"/>
</dbReference>
<dbReference type="AlphaFoldDB" id="A0A388TCL2"/>
<evidence type="ECO:0000313" key="3">
    <source>
        <dbReference type="Proteomes" id="UP000269352"/>
    </source>
</evidence>
<dbReference type="PANTHER" id="PTHR43685:SF2">
    <property type="entry name" value="GLYCOSYLTRANSFERASE 2-LIKE DOMAIN-CONTAINING PROTEIN"/>
    <property type="match status" value="1"/>
</dbReference>
<proteinExistence type="predicted"/>
<dbReference type="Gene3D" id="3.90.550.10">
    <property type="entry name" value="Spore Coat Polysaccharide Biosynthesis Protein SpsA, Chain A"/>
    <property type="match status" value="1"/>
</dbReference>
<accession>A0A388TCL2</accession>
<gene>
    <name evidence="2" type="ORF">NO1_1442</name>
</gene>
<evidence type="ECO:0000313" key="2">
    <source>
        <dbReference type="EMBL" id="GBR74230.1"/>
    </source>
</evidence>
<dbReference type="PANTHER" id="PTHR43685">
    <property type="entry name" value="GLYCOSYLTRANSFERASE"/>
    <property type="match status" value="1"/>
</dbReference>
<dbReference type="InterPro" id="IPR050834">
    <property type="entry name" value="Glycosyltransf_2"/>
</dbReference>
<dbReference type="InterPro" id="IPR001173">
    <property type="entry name" value="Glyco_trans_2-like"/>
</dbReference>
<organism evidence="2 3">
    <name type="scientific">Termititenax aidoneus</name>
    <dbReference type="NCBI Taxonomy" id="2218524"/>
    <lineage>
        <taxon>Bacteria</taxon>
        <taxon>Bacillati</taxon>
        <taxon>Candidatus Margulisiibacteriota</taxon>
        <taxon>Candidatus Termititenacia</taxon>
        <taxon>Candidatus Termititenacales</taxon>
        <taxon>Candidatus Termititenacaceae</taxon>
        <taxon>Candidatus Termititenax</taxon>
    </lineage>
</organism>